<dbReference type="Gene3D" id="1.10.30.50">
    <property type="match status" value="1"/>
</dbReference>
<dbReference type="Proteomes" id="UP001400965">
    <property type="component" value="Unassembled WGS sequence"/>
</dbReference>
<dbReference type="EMBL" id="BAAACP010000007">
    <property type="protein sequence ID" value="GAA0863564.1"/>
    <property type="molecule type" value="Genomic_DNA"/>
</dbReference>
<organism evidence="6 7">
    <name type="scientific">Paraclostridium tenue</name>
    <dbReference type="NCBI Taxonomy" id="1737"/>
    <lineage>
        <taxon>Bacteria</taxon>
        <taxon>Bacillati</taxon>
        <taxon>Bacillota</taxon>
        <taxon>Clostridia</taxon>
        <taxon>Peptostreptococcales</taxon>
        <taxon>Peptostreptococcaceae</taxon>
        <taxon>Paraclostridium</taxon>
    </lineage>
</organism>
<accession>A0ABP3XHI8</accession>
<keyword evidence="2" id="KW-0378">Hydrolase</keyword>
<sequence>MALMKCCARCQKIIPIGNTYCNDCNKLYIKTKREGYKYYNKNRRDKESQSFYNSKAWRTIATQIKLRDKCLCLVCLSKDKIKYKDVIHHIVPIKENKELSLTPKNLISLCDKCHKQIHLQYDKSDKLKHDMQDKLREIVNNSIFKR</sequence>
<dbReference type="InterPro" id="IPR002711">
    <property type="entry name" value="HNH"/>
</dbReference>
<evidence type="ECO:0000256" key="1">
    <source>
        <dbReference type="ARBA" id="ARBA00022722"/>
    </source>
</evidence>
<dbReference type="InterPro" id="IPR003615">
    <property type="entry name" value="HNH_nuc"/>
</dbReference>
<evidence type="ECO:0000313" key="6">
    <source>
        <dbReference type="EMBL" id="GAA0863564.1"/>
    </source>
</evidence>
<feature type="domain" description="HNH nuclease" evidence="5">
    <location>
        <begin position="59"/>
        <end position="115"/>
    </location>
</feature>
<evidence type="ECO:0000256" key="3">
    <source>
        <dbReference type="ARBA" id="ARBA00038412"/>
    </source>
</evidence>
<dbReference type="PANTHER" id="PTHR41286:SF1">
    <property type="entry name" value="HNH NUCLEASE YAJD-RELATED"/>
    <property type="match status" value="1"/>
</dbReference>
<dbReference type="CDD" id="cd00085">
    <property type="entry name" value="HNHc"/>
    <property type="match status" value="1"/>
</dbReference>
<evidence type="ECO:0000259" key="5">
    <source>
        <dbReference type="SMART" id="SM00507"/>
    </source>
</evidence>
<evidence type="ECO:0000313" key="7">
    <source>
        <dbReference type="Proteomes" id="UP001400965"/>
    </source>
</evidence>
<name>A0ABP3XHI8_9FIRM</name>
<proteinExistence type="inferred from homology"/>
<evidence type="ECO:0000256" key="2">
    <source>
        <dbReference type="ARBA" id="ARBA00022801"/>
    </source>
</evidence>
<dbReference type="SMART" id="SM00507">
    <property type="entry name" value="HNHc"/>
    <property type="match status" value="1"/>
</dbReference>
<comment type="similarity">
    <text evidence="3">Belongs to the HNH nuclease family.</text>
</comment>
<dbReference type="RefSeq" id="WP_346044190.1">
    <property type="nucleotide sequence ID" value="NZ_BAAACP010000007.1"/>
</dbReference>
<reference evidence="7" key="1">
    <citation type="journal article" date="2019" name="Int. J. Syst. Evol. Microbiol.">
        <title>The Global Catalogue of Microorganisms (GCM) 10K type strain sequencing project: providing services to taxonomists for standard genome sequencing and annotation.</title>
        <authorList>
            <consortium name="The Broad Institute Genomics Platform"/>
            <consortium name="The Broad Institute Genome Sequencing Center for Infectious Disease"/>
            <person name="Wu L."/>
            <person name="Ma J."/>
        </authorList>
    </citation>
    <scope>NUCLEOTIDE SEQUENCE [LARGE SCALE GENOMIC DNA]</scope>
    <source>
        <strain evidence="7">JCM 6486</strain>
    </source>
</reference>
<dbReference type="PANTHER" id="PTHR41286">
    <property type="entry name" value="HNH NUCLEASE YAJD-RELATED"/>
    <property type="match status" value="1"/>
</dbReference>
<protein>
    <recommendedName>
        <fullName evidence="4">Putative HNH nuclease YajD</fullName>
    </recommendedName>
</protein>
<evidence type="ECO:0000256" key="4">
    <source>
        <dbReference type="ARBA" id="ARBA00040194"/>
    </source>
</evidence>
<keyword evidence="7" id="KW-1185">Reference proteome</keyword>
<dbReference type="Pfam" id="PF01844">
    <property type="entry name" value="HNH"/>
    <property type="match status" value="1"/>
</dbReference>
<gene>
    <name evidence="6" type="ORF">GCM10008917_13530</name>
</gene>
<keyword evidence="1" id="KW-0540">Nuclease</keyword>
<comment type="caution">
    <text evidence="6">The sequence shown here is derived from an EMBL/GenBank/DDBJ whole genome shotgun (WGS) entry which is preliminary data.</text>
</comment>